<evidence type="ECO:0000256" key="4">
    <source>
        <dbReference type="ARBA" id="ARBA00022824"/>
    </source>
</evidence>
<dbReference type="InterPro" id="IPR035952">
    <property type="entry name" value="Rhomboid-like_sf"/>
</dbReference>
<proteinExistence type="inferred from homology"/>
<feature type="compositionally biased region" description="Gly residues" evidence="8">
    <location>
        <begin position="232"/>
        <end position="248"/>
    </location>
</feature>
<comment type="similarity">
    <text evidence="2 7">Belongs to the derlin family.</text>
</comment>
<evidence type="ECO:0000256" key="5">
    <source>
        <dbReference type="ARBA" id="ARBA00022989"/>
    </source>
</evidence>
<evidence type="ECO:0000256" key="6">
    <source>
        <dbReference type="ARBA" id="ARBA00023136"/>
    </source>
</evidence>
<dbReference type="AlphaFoldDB" id="A0A226DP04"/>
<dbReference type="Pfam" id="PF04511">
    <property type="entry name" value="DER1"/>
    <property type="match status" value="1"/>
</dbReference>
<evidence type="ECO:0000256" key="7">
    <source>
        <dbReference type="RuleBase" id="RU363059"/>
    </source>
</evidence>
<dbReference type="InterPro" id="IPR007599">
    <property type="entry name" value="DER1"/>
</dbReference>
<sequence length="248" mass="28033">MSEISDWFNSLPFFTRYWFGGTLALSLLGRFGLVPGQWLILNYTQIFSHFEIWRPITALFFYPISPQTGFHFLLNCYFLINYSKLLENGEYQTVPADYALLLLMNWISCVVFGLFMNIMVLMDPMVLSVLYVWCNLNADTIVSFWFGTQFRAKYLPWVLFGFNLILSGGGVHELIGILVGHLYFFLKYQYIQQYGGQELISTPTFLQNWFPPRRGVAGFGQPPPGRPAAAAGAGGGGHGWGRGNTLGG</sequence>
<dbReference type="Proteomes" id="UP000198287">
    <property type="component" value="Unassembled WGS sequence"/>
</dbReference>
<reference evidence="9 10" key="1">
    <citation type="submission" date="2015-12" db="EMBL/GenBank/DDBJ databases">
        <title>The genome of Folsomia candida.</title>
        <authorList>
            <person name="Faddeeva A."/>
            <person name="Derks M.F."/>
            <person name="Anvar Y."/>
            <person name="Smit S."/>
            <person name="Van Straalen N."/>
            <person name="Roelofs D."/>
        </authorList>
    </citation>
    <scope>NUCLEOTIDE SEQUENCE [LARGE SCALE GENOMIC DNA]</scope>
    <source>
        <strain evidence="9 10">VU population</strain>
        <tissue evidence="9">Whole body</tissue>
    </source>
</reference>
<name>A0A226DP04_FOLCA</name>
<feature type="region of interest" description="Disordered" evidence="8">
    <location>
        <begin position="224"/>
        <end position="248"/>
    </location>
</feature>
<dbReference type="SUPFAM" id="SSF144091">
    <property type="entry name" value="Rhomboid-like"/>
    <property type="match status" value="1"/>
</dbReference>
<comment type="function">
    <text evidence="7">May be involved in the degradation of misfolded endoplasmic reticulum (ER) luminal proteins.</text>
</comment>
<dbReference type="GO" id="GO:0006950">
    <property type="term" value="P:response to stress"/>
    <property type="evidence" value="ECO:0007669"/>
    <property type="project" value="UniProtKB-ARBA"/>
</dbReference>
<feature type="transmembrane region" description="Helical" evidence="7">
    <location>
        <begin position="60"/>
        <end position="80"/>
    </location>
</feature>
<dbReference type="OMA" id="LWRCVTS"/>
<keyword evidence="10" id="KW-1185">Reference proteome</keyword>
<evidence type="ECO:0000256" key="3">
    <source>
        <dbReference type="ARBA" id="ARBA00022692"/>
    </source>
</evidence>
<feature type="transmembrane region" description="Helical" evidence="7">
    <location>
        <begin position="129"/>
        <end position="148"/>
    </location>
</feature>
<feature type="transmembrane region" description="Helical" evidence="7">
    <location>
        <begin position="100"/>
        <end position="122"/>
    </location>
</feature>
<protein>
    <recommendedName>
        <fullName evidence="7">Derlin</fullName>
    </recommendedName>
</protein>
<dbReference type="OrthoDB" id="19102at2759"/>
<organism evidence="9 10">
    <name type="scientific">Folsomia candida</name>
    <name type="common">Springtail</name>
    <dbReference type="NCBI Taxonomy" id="158441"/>
    <lineage>
        <taxon>Eukaryota</taxon>
        <taxon>Metazoa</taxon>
        <taxon>Ecdysozoa</taxon>
        <taxon>Arthropoda</taxon>
        <taxon>Hexapoda</taxon>
        <taxon>Collembola</taxon>
        <taxon>Entomobryomorpha</taxon>
        <taxon>Isotomoidea</taxon>
        <taxon>Isotomidae</taxon>
        <taxon>Proisotominae</taxon>
        <taxon>Folsomia</taxon>
    </lineage>
</organism>
<keyword evidence="6 7" id="KW-0472">Membrane</keyword>
<gene>
    <name evidence="9" type="ORF">Fcan01_18540</name>
</gene>
<dbReference type="EMBL" id="LNIX01000014">
    <property type="protein sequence ID" value="OXA46748.1"/>
    <property type="molecule type" value="Genomic_DNA"/>
</dbReference>
<keyword evidence="4 7" id="KW-0256">Endoplasmic reticulum</keyword>
<evidence type="ECO:0000256" key="8">
    <source>
        <dbReference type="SAM" id="MobiDB-lite"/>
    </source>
</evidence>
<keyword evidence="5 7" id="KW-1133">Transmembrane helix</keyword>
<evidence type="ECO:0000313" key="10">
    <source>
        <dbReference type="Proteomes" id="UP000198287"/>
    </source>
</evidence>
<comment type="caution">
    <text evidence="9">The sequence shown here is derived from an EMBL/GenBank/DDBJ whole genome shotgun (WGS) entry which is preliminary data.</text>
</comment>
<keyword evidence="3 7" id="KW-0812">Transmembrane</keyword>
<feature type="transmembrane region" description="Helical" evidence="7">
    <location>
        <begin position="154"/>
        <end position="186"/>
    </location>
</feature>
<feature type="transmembrane region" description="Helical" evidence="7">
    <location>
        <begin position="17"/>
        <end position="40"/>
    </location>
</feature>
<evidence type="ECO:0000313" key="9">
    <source>
        <dbReference type="EMBL" id="OXA46748.1"/>
    </source>
</evidence>
<evidence type="ECO:0000256" key="1">
    <source>
        <dbReference type="ARBA" id="ARBA00004477"/>
    </source>
</evidence>
<accession>A0A226DP04</accession>
<dbReference type="GO" id="GO:0005789">
    <property type="term" value="C:endoplasmic reticulum membrane"/>
    <property type="evidence" value="ECO:0007669"/>
    <property type="project" value="UniProtKB-SubCell"/>
</dbReference>
<dbReference type="STRING" id="158441.A0A226DP04"/>
<dbReference type="PANTHER" id="PTHR11009">
    <property type="entry name" value="DER1-LIKE PROTEIN, DERLIN"/>
    <property type="match status" value="1"/>
</dbReference>
<comment type="subcellular location">
    <subcellularLocation>
        <location evidence="1 7">Endoplasmic reticulum membrane</location>
        <topology evidence="1 7">Multi-pass membrane protein</topology>
    </subcellularLocation>
</comment>
<evidence type="ECO:0000256" key="2">
    <source>
        <dbReference type="ARBA" id="ARBA00008917"/>
    </source>
</evidence>